<evidence type="ECO:0000313" key="2">
    <source>
        <dbReference type="Proteomes" id="UP000762676"/>
    </source>
</evidence>
<name>A0AAV4F1Y4_9GAST</name>
<gene>
    <name evidence="1" type="ORF">ElyMa_001992700</name>
</gene>
<reference evidence="1 2" key="1">
    <citation type="journal article" date="2021" name="Elife">
        <title>Chloroplast acquisition without the gene transfer in kleptoplastic sea slugs, Plakobranchus ocellatus.</title>
        <authorList>
            <person name="Maeda T."/>
            <person name="Takahashi S."/>
            <person name="Yoshida T."/>
            <person name="Shimamura S."/>
            <person name="Takaki Y."/>
            <person name="Nagai Y."/>
            <person name="Toyoda A."/>
            <person name="Suzuki Y."/>
            <person name="Arimoto A."/>
            <person name="Ishii H."/>
            <person name="Satoh N."/>
            <person name="Nishiyama T."/>
            <person name="Hasebe M."/>
            <person name="Maruyama T."/>
            <person name="Minagawa J."/>
            <person name="Obokata J."/>
            <person name="Shigenobu S."/>
        </authorList>
    </citation>
    <scope>NUCLEOTIDE SEQUENCE [LARGE SCALE GENOMIC DNA]</scope>
</reference>
<sequence>MSSSLHGDSYETGMSYCCKKVRKQVEAKNSRMASELVYEEFKMHAIKKMNEVVKKHCTPETTFTPMVQSRSKTERW</sequence>
<evidence type="ECO:0000313" key="1">
    <source>
        <dbReference type="EMBL" id="GFR67232.1"/>
    </source>
</evidence>
<dbReference type="EMBL" id="BMAT01004053">
    <property type="protein sequence ID" value="GFR67232.1"/>
    <property type="molecule type" value="Genomic_DNA"/>
</dbReference>
<protein>
    <submittedName>
        <fullName evidence="1">Uncharacterized protein</fullName>
    </submittedName>
</protein>
<dbReference type="AlphaFoldDB" id="A0AAV4F1Y4"/>
<organism evidence="1 2">
    <name type="scientific">Elysia marginata</name>
    <dbReference type="NCBI Taxonomy" id="1093978"/>
    <lineage>
        <taxon>Eukaryota</taxon>
        <taxon>Metazoa</taxon>
        <taxon>Spiralia</taxon>
        <taxon>Lophotrochozoa</taxon>
        <taxon>Mollusca</taxon>
        <taxon>Gastropoda</taxon>
        <taxon>Heterobranchia</taxon>
        <taxon>Euthyneura</taxon>
        <taxon>Panpulmonata</taxon>
        <taxon>Sacoglossa</taxon>
        <taxon>Placobranchoidea</taxon>
        <taxon>Plakobranchidae</taxon>
        <taxon>Elysia</taxon>
    </lineage>
</organism>
<keyword evidence="2" id="KW-1185">Reference proteome</keyword>
<proteinExistence type="predicted"/>
<comment type="caution">
    <text evidence="1">The sequence shown here is derived from an EMBL/GenBank/DDBJ whole genome shotgun (WGS) entry which is preliminary data.</text>
</comment>
<accession>A0AAV4F1Y4</accession>
<dbReference type="Proteomes" id="UP000762676">
    <property type="component" value="Unassembled WGS sequence"/>
</dbReference>